<dbReference type="GO" id="GO:0005576">
    <property type="term" value="C:extracellular region"/>
    <property type="evidence" value="ECO:0007669"/>
    <property type="project" value="UniProtKB-SubCell"/>
</dbReference>
<dbReference type="InterPro" id="IPR002509">
    <property type="entry name" value="NODB_dom"/>
</dbReference>
<keyword evidence="5" id="KW-1185">Reference proteome</keyword>
<proteinExistence type="predicted"/>
<dbReference type="SUPFAM" id="SSF88713">
    <property type="entry name" value="Glycoside hydrolase/deacetylase"/>
    <property type="match status" value="1"/>
</dbReference>
<dbReference type="Gene3D" id="3.20.20.370">
    <property type="entry name" value="Glycoside hydrolase/deacetylase"/>
    <property type="match status" value="1"/>
</dbReference>
<dbReference type="GO" id="GO:0005975">
    <property type="term" value="P:carbohydrate metabolic process"/>
    <property type="evidence" value="ECO:0007669"/>
    <property type="project" value="InterPro"/>
</dbReference>
<feature type="domain" description="NodB homology" evidence="3">
    <location>
        <begin position="103"/>
        <end position="265"/>
    </location>
</feature>
<comment type="caution">
    <text evidence="4">The sequence shown here is derived from an EMBL/GenBank/DDBJ whole genome shotgun (WGS) entry which is preliminary data.</text>
</comment>
<accession>A0A916YSN4</accession>
<organism evidence="4 5">
    <name type="scientific">Paenibacillus nasutitermitis</name>
    <dbReference type="NCBI Taxonomy" id="1652958"/>
    <lineage>
        <taxon>Bacteria</taxon>
        <taxon>Bacillati</taxon>
        <taxon>Bacillota</taxon>
        <taxon>Bacilli</taxon>
        <taxon>Bacillales</taxon>
        <taxon>Paenibacillaceae</taxon>
        <taxon>Paenibacillus</taxon>
    </lineage>
</organism>
<reference evidence="4" key="1">
    <citation type="journal article" date="2014" name="Int. J. Syst. Evol. Microbiol.">
        <title>Complete genome sequence of Corynebacterium casei LMG S-19264T (=DSM 44701T), isolated from a smear-ripened cheese.</title>
        <authorList>
            <consortium name="US DOE Joint Genome Institute (JGI-PGF)"/>
            <person name="Walter F."/>
            <person name="Albersmeier A."/>
            <person name="Kalinowski J."/>
            <person name="Ruckert C."/>
        </authorList>
    </citation>
    <scope>NUCLEOTIDE SEQUENCE</scope>
    <source>
        <strain evidence="4">CGMCC 1.15178</strain>
    </source>
</reference>
<dbReference type="PANTHER" id="PTHR34216">
    <property type="match status" value="1"/>
</dbReference>
<dbReference type="PANTHER" id="PTHR34216:SF3">
    <property type="entry name" value="POLY-BETA-1,6-N-ACETYL-D-GLUCOSAMINE N-DEACETYLASE"/>
    <property type="match status" value="1"/>
</dbReference>
<dbReference type="EMBL" id="BMHP01000001">
    <property type="protein sequence ID" value="GGD58097.1"/>
    <property type="molecule type" value="Genomic_DNA"/>
</dbReference>
<evidence type="ECO:0000259" key="3">
    <source>
        <dbReference type="PROSITE" id="PS51677"/>
    </source>
</evidence>
<dbReference type="PROSITE" id="PS51677">
    <property type="entry name" value="NODB"/>
    <property type="match status" value="1"/>
</dbReference>
<name>A0A916YSN4_9BACL</name>
<reference evidence="4" key="2">
    <citation type="submission" date="2020-09" db="EMBL/GenBank/DDBJ databases">
        <authorList>
            <person name="Sun Q."/>
            <person name="Zhou Y."/>
        </authorList>
    </citation>
    <scope>NUCLEOTIDE SEQUENCE</scope>
    <source>
        <strain evidence="4">CGMCC 1.15178</strain>
    </source>
</reference>
<dbReference type="AlphaFoldDB" id="A0A916YSN4"/>
<evidence type="ECO:0000313" key="4">
    <source>
        <dbReference type="EMBL" id="GGD58097.1"/>
    </source>
</evidence>
<dbReference type="GO" id="GO:0016810">
    <property type="term" value="F:hydrolase activity, acting on carbon-nitrogen (but not peptide) bonds"/>
    <property type="evidence" value="ECO:0007669"/>
    <property type="project" value="InterPro"/>
</dbReference>
<sequence>MRKKNGILVLAVIGFLLAFTLSSDKDRFWFKGGHVSASEPQADEFSIPVLAYHSIANHPRNAYVITQADFEEQMAYLHEQHYESINLEQFTKLMKEKKAVAKKLVLITFDDGYANTYSAAFPILRKYGYTATAFVITDWLGGRNFMSWQQAEKLQQAGWDIMPHSRSHPELPRLSEEQQYDEISGSRAAIELKLHSRADIFAYPYGLRSETTLEQLGNAGFTYAFTFDNGLTSSEQDPLSLKRMVVSRGETLFQFSHRLHEHAME</sequence>
<dbReference type="InterPro" id="IPR011330">
    <property type="entry name" value="Glyco_hydro/deAcase_b/a-brl"/>
</dbReference>
<evidence type="ECO:0000256" key="2">
    <source>
        <dbReference type="ARBA" id="ARBA00022729"/>
    </source>
</evidence>
<dbReference type="CDD" id="cd10918">
    <property type="entry name" value="CE4_NodB_like_5s_6s"/>
    <property type="match status" value="1"/>
</dbReference>
<evidence type="ECO:0000313" key="5">
    <source>
        <dbReference type="Proteomes" id="UP000612456"/>
    </source>
</evidence>
<dbReference type="RefSeq" id="WP_188990549.1">
    <property type="nucleotide sequence ID" value="NZ_BMHP01000001.1"/>
</dbReference>
<protein>
    <recommendedName>
        <fullName evidence="3">NodB homology domain-containing protein</fullName>
    </recommendedName>
</protein>
<dbReference type="Proteomes" id="UP000612456">
    <property type="component" value="Unassembled WGS sequence"/>
</dbReference>
<keyword evidence="2" id="KW-0732">Signal</keyword>
<dbReference type="Pfam" id="PF01522">
    <property type="entry name" value="Polysacc_deac_1"/>
    <property type="match status" value="1"/>
</dbReference>
<comment type="subcellular location">
    <subcellularLocation>
        <location evidence="1">Secreted</location>
    </subcellularLocation>
</comment>
<evidence type="ECO:0000256" key="1">
    <source>
        <dbReference type="ARBA" id="ARBA00004613"/>
    </source>
</evidence>
<dbReference type="InterPro" id="IPR051398">
    <property type="entry name" value="Polysacch_Deacetylase"/>
</dbReference>
<gene>
    <name evidence="4" type="ORF">GCM10010911_14870</name>
</gene>